<dbReference type="UniPathway" id="UPA00115">
    <property type="reaction ID" value="UER00409"/>
</dbReference>
<evidence type="ECO:0000256" key="2">
    <source>
        <dbReference type="ARBA" id="ARBA00002681"/>
    </source>
</evidence>
<comment type="pathway">
    <text evidence="3 7">Carbohydrate degradation; pentose phosphate pathway; D-ribulose 5-phosphate from D-glucose 6-phosphate (oxidative stage): step 2/3.</text>
</comment>
<dbReference type="OrthoDB" id="9810967at2"/>
<protein>
    <recommendedName>
        <fullName evidence="6 7">6-phosphogluconolactonase</fullName>
        <shortName evidence="7">6PGL</shortName>
        <ecNumber evidence="5 7">3.1.1.31</ecNumber>
    </recommendedName>
</protein>
<gene>
    <name evidence="7" type="primary">pgl</name>
    <name evidence="9" type="ORF">DFR50_13342</name>
</gene>
<dbReference type="Gene3D" id="3.40.50.1360">
    <property type="match status" value="1"/>
</dbReference>
<dbReference type="Pfam" id="PF01182">
    <property type="entry name" value="Glucosamine_iso"/>
    <property type="match status" value="1"/>
</dbReference>
<evidence type="ECO:0000313" key="10">
    <source>
        <dbReference type="Proteomes" id="UP000253529"/>
    </source>
</evidence>
<dbReference type="EC" id="3.1.1.31" evidence="5 7"/>
<evidence type="ECO:0000256" key="5">
    <source>
        <dbReference type="ARBA" id="ARBA00013198"/>
    </source>
</evidence>
<dbReference type="InterPro" id="IPR006148">
    <property type="entry name" value="Glc/Gal-6P_isomerase"/>
</dbReference>
<feature type="domain" description="Glucosamine/galactosamine-6-phosphate isomerase" evidence="8">
    <location>
        <begin position="12"/>
        <end position="222"/>
    </location>
</feature>
<dbReference type="PANTHER" id="PTHR11054">
    <property type="entry name" value="6-PHOSPHOGLUCONOLACTONASE"/>
    <property type="match status" value="1"/>
</dbReference>
<proteinExistence type="inferred from homology"/>
<comment type="function">
    <text evidence="2 7">Hydrolysis of 6-phosphogluconolactone to 6-phosphogluconate.</text>
</comment>
<evidence type="ECO:0000256" key="3">
    <source>
        <dbReference type="ARBA" id="ARBA00004961"/>
    </source>
</evidence>
<dbReference type="AlphaFoldDB" id="A0A366ETQ7"/>
<reference evidence="9 10" key="1">
    <citation type="submission" date="2018-06" db="EMBL/GenBank/DDBJ databases">
        <title>Genomic Encyclopedia of Type Strains, Phase IV (KMG-IV): sequencing the most valuable type-strain genomes for metagenomic binning, comparative biology and taxonomic classification.</title>
        <authorList>
            <person name="Goeker M."/>
        </authorList>
    </citation>
    <scope>NUCLEOTIDE SEQUENCE [LARGE SCALE GENOMIC DNA]</scope>
    <source>
        <strain evidence="9 10">DSM 24875</strain>
    </source>
</reference>
<comment type="similarity">
    <text evidence="4 7">Belongs to the glucosamine/galactosamine-6-phosphate isomerase family. 6-phosphogluconolactonase subfamily.</text>
</comment>
<dbReference type="NCBIfam" id="TIGR01198">
    <property type="entry name" value="pgl"/>
    <property type="match status" value="1"/>
</dbReference>
<evidence type="ECO:0000256" key="7">
    <source>
        <dbReference type="RuleBase" id="RU365095"/>
    </source>
</evidence>
<evidence type="ECO:0000256" key="1">
    <source>
        <dbReference type="ARBA" id="ARBA00000832"/>
    </source>
</evidence>
<dbReference type="RefSeq" id="WP_113891768.1">
    <property type="nucleotide sequence ID" value="NZ_QNRK01000033.1"/>
</dbReference>
<keyword evidence="7" id="KW-0378">Hydrolase</keyword>
<sequence length="236" mass="24727">MANDLQRRDFADGEALAPSFAAWTAERLRAAIAERGAALLVVSGGKTPERFFAALSAEALDWTRVAVTLADERRVPDLSPRSNARLVRAALLRNRATAAAFTPLADARLAPDQELAAASARLASLPLPADVVVLGMGDDGHTASWFPGAQGLREAMDPGARNLVAPIEAPDAPEPRLTLTGRVILRARAIALLIEGEDKLATLAEALADGPAEAMPIRAVLRGACDRLTIFAAGSA</sequence>
<dbReference type="GO" id="GO:0006098">
    <property type="term" value="P:pentose-phosphate shunt"/>
    <property type="evidence" value="ECO:0007669"/>
    <property type="project" value="UniProtKB-UniPathway"/>
</dbReference>
<dbReference type="SUPFAM" id="SSF100950">
    <property type="entry name" value="NagB/RpiA/CoA transferase-like"/>
    <property type="match status" value="1"/>
</dbReference>
<evidence type="ECO:0000259" key="8">
    <source>
        <dbReference type="Pfam" id="PF01182"/>
    </source>
</evidence>
<accession>A0A366ETQ7</accession>
<evidence type="ECO:0000256" key="6">
    <source>
        <dbReference type="ARBA" id="ARBA00020337"/>
    </source>
</evidence>
<dbReference type="GO" id="GO:0005975">
    <property type="term" value="P:carbohydrate metabolic process"/>
    <property type="evidence" value="ECO:0007669"/>
    <property type="project" value="UniProtKB-UniRule"/>
</dbReference>
<dbReference type="PANTHER" id="PTHR11054:SF0">
    <property type="entry name" value="6-PHOSPHOGLUCONOLACTONASE"/>
    <property type="match status" value="1"/>
</dbReference>
<organism evidence="9 10">
    <name type="scientific">Roseiarcus fermentans</name>
    <dbReference type="NCBI Taxonomy" id="1473586"/>
    <lineage>
        <taxon>Bacteria</taxon>
        <taxon>Pseudomonadati</taxon>
        <taxon>Pseudomonadota</taxon>
        <taxon>Alphaproteobacteria</taxon>
        <taxon>Hyphomicrobiales</taxon>
        <taxon>Roseiarcaceae</taxon>
        <taxon>Roseiarcus</taxon>
    </lineage>
</organism>
<dbReference type="InterPro" id="IPR037171">
    <property type="entry name" value="NagB/RpiA_transferase-like"/>
</dbReference>
<evidence type="ECO:0000256" key="4">
    <source>
        <dbReference type="ARBA" id="ARBA00010662"/>
    </source>
</evidence>
<dbReference type="CDD" id="cd01400">
    <property type="entry name" value="6PGL"/>
    <property type="match status" value="1"/>
</dbReference>
<evidence type="ECO:0000313" key="9">
    <source>
        <dbReference type="EMBL" id="RBP05777.1"/>
    </source>
</evidence>
<name>A0A366ETQ7_9HYPH</name>
<dbReference type="InterPro" id="IPR039104">
    <property type="entry name" value="6PGL"/>
</dbReference>
<dbReference type="InterPro" id="IPR005900">
    <property type="entry name" value="6-phosphogluconolactonase_DevB"/>
</dbReference>
<dbReference type="EMBL" id="QNRK01000033">
    <property type="protein sequence ID" value="RBP05777.1"/>
    <property type="molecule type" value="Genomic_DNA"/>
</dbReference>
<comment type="catalytic activity">
    <reaction evidence="1 7">
        <text>6-phospho-D-glucono-1,5-lactone + H2O = 6-phospho-D-gluconate + H(+)</text>
        <dbReference type="Rhea" id="RHEA:12556"/>
        <dbReference type="ChEBI" id="CHEBI:15377"/>
        <dbReference type="ChEBI" id="CHEBI:15378"/>
        <dbReference type="ChEBI" id="CHEBI:57955"/>
        <dbReference type="ChEBI" id="CHEBI:58759"/>
        <dbReference type="EC" id="3.1.1.31"/>
    </reaction>
</comment>
<dbReference type="GO" id="GO:0017057">
    <property type="term" value="F:6-phosphogluconolactonase activity"/>
    <property type="evidence" value="ECO:0007669"/>
    <property type="project" value="UniProtKB-UniRule"/>
</dbReference>
<keyword evidence="10" id="KW-1185">Reference proteome</keyword>
<comment type="caution">
    <text evidence="9">The sequence shown here is derived from an EMBL/GenBank/DDBJ whole genome shotgun (WGS) entry which is preliminary data.</text>
</comment>
<dbReference type="Proteomes" id="UP000253529">
    <property type="component" value="Unassembled WGS sequence"/>
</dbReference>